<name>A0A094Q4P6_9ZZZZ</name>
<dbReference type="EMBL" id="JNSK01000016">
    <property type="protein sequence ID" value="KGA19120.1"/>
    <property type="molecule type" value="Genomic_DNA"/>
</dbReference>
<dbReference type="Gene3D" id="2.70.98.10">
    <property type="match status" value="1"/>
</dbReference>
<dbReference type="InterPro" id="IPR008183">
    <property type="entry name" value="Aldose_1/G6P_1-epimerase"/>
</dbReference>
<gene>
    <name evidence="1" type="ORF">GM50_6730</name>
</gene>
<dbReference type="GO" id="GO:0005975">
    <property type="term" value="P:carbohydrate metabolic process"/>
    <property type="evidence" value="ECO:0007669"/>
    <property type="project" value="InterPro"/>
</dbReference>
<protein>
    <recommendedName>
        <fullName evidence="2">Galactose mutarotase</fullName>
    </recommendedName>
</protein>
<dbReference type="SUPFAM" id="SSF74650">
    <property type="entry name" value="Galactose mutarotase-like"/>
    <property type="match status" value="1"/>
</dbReference>
<dbReference type="InterPro" id="IPR014718">
    <property type="entry name" value="GH-type_carb-bd"/>
</dbReference>
<dbReference type="Pfam" id="PF01263">
    <property type="entry name" value="Aldose_epim"/>
    <property type="match status" value="1"/>
</dbReference>
<accession>A0A094Q4P6</accession>
<evidence type="ECO:0000313" key="1">
    <source>
        <dbReference type="EMBL" id="KGA19120.1"/>
    </source>
</evidence>
<organism evidence="1">
    <name type="scientific">freshwater metagenome</name>
    <dbReference type="NCBI Taxonomy" id="449393"/>
    <lineage>
        <taxon>unclassified sequences</taxon>
        <taxon>metagenomes</taxon>
        <taxon>ecological metagenomes</taxon>
    </lineage>
</organism>
<dbReference type="AlphaFoldDB" id="A0A094Q4P6"/>
<reference evidence="1" key="1">
    <citation type="submission" date="2014-05" db="EMBL/GenBank/DDBJ databases">
        <title>Key roles for freshwater Actinobacteria revealed by deep metagenomic sequencing.</title>
        <authorList>
            <person name="Ghai R."/>
            <person name="Mizuno C.M."/>
            <person name="Picazo A."/>
            <person name="Camacho A."/>
            <person name="Rodriguez-Valera F."/>
        </authorList>
    </citation>
    <scope>NUCLEOTIDE SEQUENCE</scope>
</reference>
<sequence>MNKVQFIDDAEFQINIDLDQGARISSLIWRDMQFALPFRGSPLTYGWFAMAPWAGRVRDGIIKSPSGEEFQLPTNALPPHAIHGFGYESSWQEIGPGRSMLYLPKPYGGGTVEQSIEVLDDAIRWSLEYDPGECDLPVWMGLHPWFVRDLDRGGSAEVEFSAAKMLQRDSDGLPDGKIVSPSAEPWDDAFTEVRGTPSVVWEDVARISIESDAPWWVVYTEDSEGISIEPQTAPPDAQNLGITGEHYIEALFVFEQE</sequence>
<dbReference type="GO" id="GO:0030246">
    <property type="term" value="F:carbohydrate binding"/>
    <property type="evidence" value="ECO:0007669"/>
    <property type="project" value="InterPro"/>
</dbReference>
<comment type="caution">
    <text evidence="1">The sequence shown here is derived from an EMBL/GenBank/DDBJ whole genome shotgun (WGS) entry which is preliminary data.</text>
</comment>
<dbReference type="InterPro" id="IPR011013">
    <property type="entry name" value="Gal_mutarotase_sf_dom"/>
</dbReference>
<dbReference type="GO" id="GO:0016853">
    <property type="term" value="F:isomerase activity"/>
    <property type="evidence" value="ECO:0007669"/>
    <property type="project" value="InterPro"/>
</dbReference>
<evidence type="ECO:0008006" key="2">
    <source>
        <dbReference type="Google" id="ProtNLM"/>
    </source>
</evidence>
<proteinExistence type="predicted"/>